<evidence type="ECO:0000313" key="6">
    <source>
        <dbReference type="EMBL" id="MBW0475376.1"/>
    </source>
</evidence>
<evidence type="ECO:0000256" key="4">
    <source>
        <dbReference type="ARBA" id="ARBA00023136"/>
    </source>
</evidence>
<feature type="transmembrane region" description="Helical" evidence="5">
    <location>
        <begin position="115"/>
        <end position="140"/>
    </location>
</feature>
<gene>
    <name evidence="6" type="ORF">O181_015091</name>
</gene>
<feature type="transmembrane region" description="Helical" evidence="5">
    <location>
        <begin position="160"/>
        <end position="182"/>
    </location>
</feature>
<feature type="transmembrane region" description="Helical" evidence="5">
    <location>
        <begin position="47"/>
        <end position="70"/>
    </location>
</feature>
<dbReference type="Proteomes" id="UP000765509">
    <property type="component" value="Unassembled WGS sequence"/>
</dbReference>
<feature type="transmembrane region" description="Helical" evidence="5">
    <location>
        <begin position="203"/>
        <end position="221"/>
    </location>
</feature>
<feature type="transmembrane region" description="Helical" evidence="5">
    <location>
        <begin position="12"/>
        <end position="35"/>
    </location>
</feature>
<evidence type="ECO:0000313" key="7">
    <source>
        <dbReference type="Proteomes" id="UP000765509"/>
    </source>
</evidence>
<evidence type="ECO:0000256" key="5">
    <source>
        <dbReference type="SAM" id="Phobius"/>
    </source>
</evidence>
<dbReference type="OrthoDB" id="3358017at2759"/>
<dbReference type="GO" id="GO:0016020">
    <property type="term" value="C:membrane"/>
    <property type="evidence" value="ECO:0007669"/>
    <property type="project" value="UniProtKB-SubCell"/>
</dbReference>
<accession>A0A9Q3GPS3</accession>
<keyword evidence="2 5" id="KW-0812">Transmembrane</keyword>
<evidence type="ECO:0000256" key="3">
    <source>
        <dbReference type="ARBA" id="ARBA00022989"/>
    </source>
</evidence>
<keyword evidence="4 5" id="KW-0472">Membrane</keyword>
<dbReference type="InterPro" id="IPR007568">
    <property type="entry name" value="RTA1"/>
</dbReference>
<evidence type="ECO:0008006" key="8">
    <source>
        <dbReference type="Google" id="ProtNLM"/>
    </source>
</evidence>
<evidence type="ECO:0000256" key="2">
    <source>
        <dbReference type="ARBA" id="ARBA00022692"/>
    </source>
</evidence>
<dbReference type="Pfam" id="PF04479">
    <property type="entry name" value="RTA1"/>
    <property type="match status" value="1"/>
</dbReference>
<dbReference type="PANTHER" id="PTHR31465">
    <property type="entry name" value="PROTEIN RTA1-RELATED"/>
    <property type="match status" value="1"/>
</dbReference>
<organism evidence="6 7">
    <name type="scientific">Austropuccinia psidii MF-1</name>
    <dbReference type="NCBI Taxonomy" id="1389203"/>
    <lineage>
        <taxon>Eukaryota</taxon>
        <taxon>Fungi</taxon>
        <taxon>Dikarya</taxon>
        <taxon>Basidiomycota</taxon>
        <taxon>Pucciniomycotina</taxon>
        <taxon>Pucciniomycetes</taxon>
        <taxon>Pucciniales</taxon>
        <taxon>Sphaerophragmiaceae</taxon>
        <taxon>Austropuccinia</taxon>
    </lineage>
</organism>
<keyword evidence="7" id="KW-1185">Reference proteome</keyword>
<evidence type="ECO:0000256" key="1">
    <source>
        <dbReference type="ARBA" id="ARBA00004141"/>
    </source>
</evidence>
<dbReference type="EMBL" id="AVOT02004086">
    <property type="protein sequence ID" value="MBW0475376.1"/>
    <property type="molecule type" value="Genomic_DNA"/>
</dbReference>
<name>A0A9Q3GPS3_9BASI</name>
<feature type="transmembrane region" description="Helical" evidence="5">
    <location>
        <begin position="82"/>
        <end position="103"/>
    </location>
</feature>
<sequence>MSRPPPDPSKQYFLYAPSLVAEIVFCVTFFLSVGLHTFQLIKYRSWYFLPFVIGGYFEAFGYIAKAILASETPYYWEFIPELIQALLTLLAPTLFAASIYMLLTRIIRLSGGQHSFFIPATLITKCFVSGDVLSFLFQAIGGAKLVGSKSKAATDLGRMLILIGLFIQLAFFGFFILASLAFHLKMQTNPKPAKESLQKGCKNYFFVLYSTSVLILIRSIFRTLEYILGNKGPLQKKEVYGLVFDALAMLVCMLIYNAFHPARVLVSETKYDEEPMEYKPKEKETTIS</sequence>
<comment type="subcellular location">
    <subcellularLocation>
        <location evidence="1">Membrane</location>
        <topology evidence="1">Multi-pass membrane protein</topology>
    </subcellularLocation>
</comment>
<feature type="transmembrane region" description="Helical" evidence="5">
    <location>
        <begin position="241"/>
        <end position="259"/>
    </location>
</feature>
<dbReference type="PANTHER" id="PTHR31465:SF1">
    <property type="entry name" value="PROTEIN RTA1-RELATED"/>
    <property type="match status" value="1"/>
</dbReference>
<reference evidence="6" key="1">
    <citation type="submission" date="2021-03" db="EMBL/GenBank/DDBJ databases">
        <title>Draft genome sequence of rust myrtle Austropuccinia psidii MF-1, a brazilian biotype.</title>
        <authorList>
            <person name="Quecine M.C."/>
            <person name="Pachon D.M.R."/>
            <person name="Bonatelli M.L."/>
            <person name="Correr F.H."/>
            <person name="Franceschini L.M."/>
            <person name="Leite T.F."/>
            <person name="Margarido G.R.A."/>
            <person name="Almeida C.A."/>
            <person name="Ferrarezi J.A."/>
            <person name="Labate C.A."/>
        </authorList>
    </citation>
    <scope>NUCLEOTIDE SEQUENCE</scope>
    <source>
        <strain evidence="6">MF-1</strain>
    </source>
</reference>
<comment type="caution">
    <text evidence="6">The sequence shown here is derived from an EMBL/GenBank/DDBJ whole genome shotgun (WGS) entry which is preliminary data.</text>
</comment>
<protein>
    <recommendedName>
        <fullName evidence="8">RTA1 like protein</fullName>
    </recommendedName>
</protein>
<keyword evidence="3 5" id="KW-1133">Transmembrane helix</keyword>
<proteinExistence type="predicted"/>
<dbReference type="AlphaFoldDB" id="A0A9Q3GPS3"/>